<gene>
    <name evidence="1" type="ORF">L2E82_22447</name>
</gene>
<reference evidence="1 2" key="2">
    <citation type="journal article" date="2022" name="Mol. Ecol. Resour.">
        <title>The genomes of chicory, endive, great burdock and yacon provide insights into Asteraceae paleo-polyploidization history and plant inulin production.</title>
        <authorList>
            <person name="Fan W."/>
            <person name="Wang S."/>
            <person name="Wang H."/>
            <person name="Wang A."/>
            <person name="Jiang F."/>
            <person name="Liu H."/>
            <person name="Zhao H."/>
            <person name="Xu D."/>
            <person name="Zhang Y."/>
        </authorList>
    </citation>
    <scope>NUCLEOTIDE SEQUENCE [LARGE SCALE GENOMIC DNA]</scope>
    <source>
        <strain evidence="2">cv. Punajuju</strain>
        <tissue evidence="1">Leaves</tissue>
    </source>
</reference>
<accession>A0ACB9DY56</accession>
<proteinExistence type="predicted"/>
<dbReference type="EMBL" id="CM042012">
    <property type="protein sequence ID" value="KAI3751363.1"/>
    <property type="molecule type" value="Genomic_DNA"/>
</dbReference>
<sequence length="123" mass="14246">MAEITVSKPKQPWQVKERVRNWLELPSDVTANILYRIGVIDILENAQKVCTTWRKICKDPSMWRVIHMKKPYAVHQSQGPLDYINVVTFTNDRSLEICKHAVDQSQGHLVDICIVDFANDELL</sequence>
<keyword evidence="2" id="KW-1185">Reference proteome</keyword>
<reference evidence="2" key="1">
    <citation type="journal article" date="2022" name="Mol. Ecol. Resour.">
        <title>The genomes of chicory, endive, great burdock and yacon provide insights into Asteraceae palaeo-polyploidization history and plant inulin production.</title>
        <authorList>
            <person name="Fan W."/>
            <person name="Wang S."/>
            <person name="Wang H."/>
            <person name="Wang A."/>
            <person name="Jiang F."/>
            <person name="Liu H."/>
            <person name="Zhao H."/>
            <person name="Xu D."/>
            <person name="Zhang Y."/>
        </authorList>
    </citation>
    <scope>NUCLEOTIDE SEQUENCE [LARGE SCALE GENOMIC DNA]</scope>
    <source>
        <strain evidence="2">cv. Punajuju</strain>
    </source>
</reference>
<organism evidence="1 2">
    <name type="scientific">Cichorium intybus</name>
    <name type="common">Chicory</name>
    <dbReference type="NCBI Taxonomy" id="13427"/>
    <lineage>
        <taxon>Eukaryota</taxon>
        <taxon>Viridiplantae</taxon>
        <taxon>Streptophyta</taxon>
        <taxon>Embryophyta</taxon>
        <taxon>Tracheophyta</taxon>
        <taxon>Spermatophyta</taxon>
        <taxon>Magnoliopsida</taxon>
        <taxon>eudicotyledons</taxon>
        <taxon>Gunneridae</taxon>
        <taxon>Pentapetalae</taxon>
        <taxon>asterids</taxon>
        <taxon>campanulids</taxon>
        <taxon>Asterales</taxon>
        <taxon>Asteraceae</taxon>
        <taxon>Cichorioideae</taxon>
        <taxon>Cichorieae</taxon>
        <taxon>Cichoriinae</taxon>
        <taxon>Cichorium</taxon>
    </lineage>
</organism>
<evidence type="ECO:0000313" key="2">
    <source>
        <dbReference type="Proteomes" id="UP001055811"/>
    </source>
</evidence>
<comment type="caution">
    <text evidence="1">The sequence shown here is derived from an EMBL/GenBank/DDBJ whole genome shotgun (WGS) entry which is preliminary data.</text>
</comment>
<dbReference type="Proteomes" id="UP001055811">
    <property type="component" value="Linkage Group LG04"/>
</dbReference>
<protein>
    <submittedName>
        <fullName evidence="1">Uncharacterized protein</fullName>
    </submittedName>
</protein>
<name>A0ACB9DY56_CICIN</name>
<evidence type="ECO:0000313" key="1">
    <source>
        <dbReference type="EMBL" id="KAI3751363.1"/>
    </source>
</evidence>